<reference evidence="6 7" key="1">
    <citation type="submission" date="2016-11" db="EMBL/GenBank/DDBJ databases">
        <title>Comparison of Traditional DNA-DNA Hybridization with In Silico Genomic Analysis.</title>
        <authorList>
            <person name="Nicholson A.C."/>
            <person name="Sammons S."/>
            <person name="Humrighouse B.W."/>
            <person name="Graziano J."/>
            <person name="Lasker B."/>
            <person name="Whitney A.M."/>
            <person name="Mcquiston J.R."/>
        </authorList>
    </citation>
    <scope>NUCLEOTIDE SEQUENCE [LARGE SCALE GENOMIC DNA]</scope>
    <source>
        <strain evidence="6 7">H2381</strain>
    </source>
</reference>
<sequence>MAASVPLLRRLTRTKSIDPTIDGEKTGSEHLGRSITLFQLIMFGVGATIGTGIFFVLSEQVPVAGPAVLISFLLAGVTAGMTALCYAEMSSMIPVSGSSYSYAYATLGEGPAFLVAACLVLEYGISASAVSVGWSEYLHNLIWNVTGHELPRWMLSAPLVADGYDLHFGGEGLINLPAAVLVFLCALLLVRGAKESARLNAIMVVIKLGVLVLFIAIALTAFNSDNMTPFAPHGFTGISAAAGSIFFTFVGLDAVSTAGEEVENPRRNLPLAIICALLIVITFYVLVAFTAIGAQPPDQFEGQEAGLALILQNITGSRIPAIVLAAGAVISVFSVTLIVLSGQTRILFAMSRDGMLPPIFHRVDPRTMTPVANTFIVATLVAMVAAFVPAAVLWDMTSMGTLIAFTVVSFGVILLRYRNPDAPRGFRVPFFPALPILSICCCLYLIANLSRIVFELTAIWGTLAAIFYFTYAARHSRLERAEQERSGEGPGSGGAGQ</sequence>
<feature type="transmembrane region" description="Helical" evidence="5">
    <location>
        <begin position="319"/>
        <end position="340"/>
    </location>
</feature>
<comment type="subcellular location">
    <subcellularLocation>
        <location evidence="1">Membrane</location>
        <topology evidence="1">Multi-pass membrane protein</topology>
    </subcellularLocation>
</comment>
<dbReference type="STRING" id="366616.CG51_02180"/>
<feature type="transmembrane region" description="Helical" evidence="5">
    <location>
        <begin position="234"/>
        <end position="256"/>
    </location>
</feature>
<dbReference type="RefSeq" id="WP_088233814.1">
    <property type="nucleotide sequence ID" value="NZ_NIPX01000023.1"/>
</dbReference>
<dbReference type="PANTHER" id="PTHR43243">
    <property type="entry name" value="INNER MEMBRANE TRANSPORTER YGJI-RELATED"/>
    <property type="match status" value="1"/>
</dbReference>
<dbReference type="PIRSF" id="PIRSF006060">
    <property type="entry name" value="AA_transporter"/>
    <property type="match status" value="1"/>
</dbReference>
<feature type="transmembrane region" description="Helical" evidence="5">
    <location>
        <begin position="399"/>
        <end position="417"/>
    </location>
</feature>
<feature type="transmembrane region" description="Helical" evidence="5">
    <location>
        <begin position="35"/>
        <end position="57"/>
    </location>
</feature>
<dbReference type="InterPro" id="IPR002293">
    <property type="entry name" value="AA/rel_permease1"/>
</dbReference>
<dbReference type="Gene3D" id="1.20.1740.10">
    <property type="entry name" value="Amino acid/polyamine transporter I"/>
    <property type="match status" value="1"/>
</dbReference>
<evidence type="ECO:0000313" key="6">
    <source>
        <dbReference type="EMBL" id="OWJ82833.1"/>
    </source>
</evidence>
<evidence type="ECO:0000256" key="4">
    <source>
        <dbReference type="ARBA" id="ARBA00023136"/>
    </source>
</evidence>
<feature type="transmembrane region" description="Helical" evidence="5">
    <location>
        <begin position="371"/>
        <end position="393"/>
    </location>
</feature>
<comment type="caution">
    <text evidence="6">The sequence shown here is derived from an EMBL/GenBank/DDBJ whole genome shotgun (WGS) entry which is preliminary data.</text>
</comment>
<dbReference type="Proteomes" id="UP000196640">
    <property type="component" value="Unassembled WGS sequence"/>
</dbReference>
<feature type="transmembrane region" description="Helical" evidence="5">
    <location>
        <begin position="268"/>
        <end position="292"/>
    </location>
</feature>
<evidence type="ECO:0000256" key="5">
    <source>
        <dbReference type="SAM" id="Phobius"/>
    </source>
</evidence>
<organism evidence="6 7">
    <name type="scientific">Haematobacter missouriensis</name>
    <dbReference type="NCBI Taxonomy" id="366616"/>
    <lineage>
        <taxon>Bacteria</taxon>
        <taxon>Pseudomonadati</taxon>
        <taxon>Pseudomonadota</taxon>
        <taxon>Alphaproteobacteria</taxon>
        <taxon>Rhodobacterales</taxon>
        <taxon>Paracoccaceae</taxon>
        <taxon>Haematobacter</taxon>
    </lineage>
</organism>
<keyword evidence="2 5" id="KW-0812">Transmembrane</keyword>
<name>A0A212AN23_9RHOB</name>
<feature type="transmembrane region" description="Helical" evidence="5">
    <location>
        <begin position="452"/>
        <end position="471"/>
    </location>
</feature>
<dbReference type="PANTHER" id="PTHR43243:SF24">
    <property type="entry name" value="CATIONIC AMINO ACID TRANSPORT INTEGRAL MEMBRANE PROTEIN ROCE-RELATED"/>
    <property type="match status" value="1"/>
</dbReference>
<evidence type="ECO:0000256" key="1">
    <source>
        <dbReference type="ARBA" id="ARBA00004141"/>
    </source>
</evidence>
<accession>A0A212AN23</accession>
<dbReference type="OrthoDB" id="7065842at2"/>
<gene>
    <name evidence="6" type="ORF">CDV52_12575</name>
</gene>
<feature type="transmembrane region" description="Helical" evidence="5">
    <location>
        <begin position="429"/>
        <end position="446"/>
    </location>
</feature>
<evidence type="ECO:0000313" key="7">
    <source>
        <dbReference type="Proteomes" id="UP000196640"/>
    </source>
</evidence>
<dbReference type="AlphaFoldDB" id="A0A212AN23"/>
<feature type="transmembrane region" description="Helical" evidence="5">
    <location>
        <begin position="99"/>
        <end position="125"/>
    </location>
</feature>
<proteinExistence type="predicted"/>
<feature type="transmembrane region" description="Helical" evidence="5">
    <location>
        <begin position="63"/>
        <end position="87"/>
    </location>
</feature>
<evidence type="ECO:0000256" key="2">
    <source>
        <dbReference type="ARBA" id="ARBA00022692"/>
    </source>
</evidence>
<protein>
    <submittedName>
        <fullName evidence="6">Amino acid permease</fullName>
    </submittedName>
</protein>
<dbReference type="GO" id="GO:0015171">
    <property type="term" value="F:amino acid transmembrane transporter activity"/>
    <property type="evidence" value="ECO:0007669"/>
    <property type="project" value="TreeGrafter"/>
</dbReference>
<dbReference type="EMBL" id="NIPX01000023">
    <property type="protein sequence ID" value="OWJ82833.1"/>
    <property type="molecule type" value="Genomic_DNA"/>
</dbReference>
<keyword evidence="3 5" id="KW-1133">Transmembrane helix</keyword>
<dbReference type="GO" id="GO:0016020">
    <property type="term" value="C:membrane"/>
    <property type="evidence" value="ECO:0007669"/>
    <property type="project" value="UniProtKB-SubCell"/>
</dbReference>
<keyword evidence="4 5" id="KW-0472">Membrane</keyword>
<evidence type="ECO:0000256" key="3">
    <source>
        <dbReference type="ARBA" id="ARBA00022989"/>
    </source>
</evidence>
<feature type="transmembrane region" description="Helical" evidence="5">
    <location>
        <begin position="172"/>
        <end position="190"/>
    </location>
</feature>
<feature type="transmembrane region" description="Helical" evidence="5">
    <location>
        <begin position="202"/>
        <end position="222"/>
    </location>
</feature>
<dbReference type="Pfam" id="PF13520">
    <property type="entry name" value="AA_permease_2"/>
    <property type="match status" value="1"/>
</dbReference>